<dbReference type="Proteomes" id="UP001597013">
    <property type="component" value="Unassembled WGS sequence"/>
</dbReference>
<dbReference type="GO" id="GO:0008460">
    <property type="term" value="F:dTDP-glucose 4,6-dehydratase activity"/>
    <property type="evidence" value="ECO:0007669"/>
    <property type="project" value="UniProtKB-EC"/>
</dbReference>
<feature type="domain" description="NAD(P)-binding" evidence="8">
    <location>
        <begin position="5"/>
        <end position="324"/>
    </location>
</feature>
<evidence type="ECO:0000259" key="8">
    <source>
        <dbReference type="Pfam" id="PF16363"/>
    </source>
</evidence>
<dbReference type="InterPro" id="IPR005888">
    <property type="entry name" value="dTDP_Gluc_deHydtase"/>
</dbReference>
<dbReference type="SUPFAM" id="SSF51735">
    <property type="entry name" value="NAD(P)-binding Rossmann-fold domains"/>
    <property type="match status" value="1"/>
</dbReference>
<keyword evidence="10" id="KW-1185">Reference proteome</keyword>
<dbReference type="InterPro" id="IPR036291">
    <property type="entry name" value="NAD(P)-bd_dom_sf"/>
</dbReference>
<dbReference type="RefSeq" id="WP_386130164.1">
    <property type="nucleotide sequence ID" value="NZ_JBHTJL010000009.1"/>
</dbReference>
<reference evidence="10" key="1">
    <citation type="journal article" date="2019" name="Int. J. Syst. Evol. Microbiol.">
        <title>The Global Catalogue of Microorganisms (GCM) 10K type strain sequencing project: providing services to taxonomists for standard genome sequencing and annotation.</title>
        <authorList>
            <consortium name="The Broad Institute Genomics Platform"/>
            <consortium name="The Broad Institute Genome Sequencing Center for Infectious Disease"/>
            <person name="Wu L."/>
            <person name="Ma J."/>
        </authorList>
    </citation>
    <scope>NUCLEOTIDE SEQUENCE [LARGE SCALE GENOMIC DNA]</scope>
    <source>
        <strain evidence="10">CCUG 62215</strain>
    </source>
</reference>
<evidence type="ECO:0000256" key="7">
    <source>
        <dbReference type="RuleBase" id="RU004473"/>
    </source>
</evidence>
<evidence type="ECO:0000256" key="3">
    <source>
        <dbReference type="ARBA" id="ARBA00008178"/>
    </source>
</evidence>
<evidence type="ECO:0000256" key="5">
    <source>
        <dbReference type="ARBA" id="ARBA00023027"/>
    </source>
</evidence>
<evidence type="ECO:0000256" key="6">
    <source>
        <dbReference type="ARBA" id="ARBA00023239"/>
    </source>
</evidence>
<evidence type="ECO:0000256" key="1">
    <source>
        <dbReference type="ARBA" id="ARBA00001539"/>
    </source>
</evidence>
<accession>A0ABW3N4G9</accession>
<sequence length="336" mass="38314">MQSLLITGGLGFIGSNFIEYYLDKYPNYKIVNLDKLTYAGELSNLKSVANHPNYFYIKGDICNKELVEKLFKDYNFSGVIHFAAESHVDNSISGPSAFIDTNILGTFNLLDVARNYWMEAPFHFKNGCETNRFHHISTDEVYGSLGKEGLFTEETAYAPNSPYSASKASSDFLVRSYFHTYGMNIVTTNCSNNYGPKQHDEKLIPTVIRKALRGEQIPIYGDGKNVRDWLYVTDHCKGIDLVFHKGKSGETYNIGGKNERDNLYIAHKICSILDELQPQQDPYSNLIRFVSDRPGHDFRYAVDASKIENELGWIADEDFESGIIKTVNWYINKYEQ</sequence>
<comment type="cofactor">
    <cofactor evidence="2 7">
        <name>NAD(+)</name>
        <dbReference type="ChEBI" id="CHEBI:57540"/>
    </cofactor>
</comment>
<dbReference type="EMBL" id="JBHTJL010000009">
    <property type="protein sequence ID" value="MFD1062583.1"/>
    <property type="molecule type" value="Genomic_DNA"/>
</dbReference>
<evidence type="ECO:0000256" key="2">
    <source>
        <dbReference type="ARBA" id="ARBA00001911"/>
    </source>
</evidence>
<evidence type="ECO:0000313" key="10">
    <source>
        <dbReference type="Proteomes" id="UP001597013"/>
    </source>
</evidence>
<organism evidence="9 10">
    <name type="scientific">Winogradskyella litorisediminis</name>
    <dbReference type="NCBI Taxonomy" id="1156618"/>
    <lineage>
        <taxon>Bacteria</taxon>
        <taxon>Pseudomonadati</taxon>
        <taxon>Bacteroidota</taxon>
        <taxon>Flavobacteriia</taxon>
        <taxon>Flavobacteriales</taxon>
        <taxon>Flavobacteriaceae</taxon>
        <taxon>Winogradskyella</taxon>
    </lineage>
</organism>
<comment type="caution">
    <text evidence="9">The sequence shown here is derived from an EMBL/GenBank/DDBJ whole genome shotgun (WGS) entry which is preliminary data.</text>
</comment>
<keyword evidence="5" id="KW-0520">NAD</keyword>
<dbReference type="EC" id="4.2.1.46" evidence="4 7"/>
<comment type="catalytic activity">
    <reaction evidence="1 7">
        <text>dTDP-alpha-D-glucose = dTDP-4-dehydro-6-deoxy-alpha-D-glucose + H2O</text>
        <dbReference type="Rhea" id="RHEA:17221"/>
        <dbReference type="ChEBI" id="CHEBI:15377"/>
        <dbReference type="ChEBI" id="CHEBI:57477"/>
        <dbReference type="ChEBI" id="CHEBI:57649"/>
        <dbReference type="EC" id="4.2.1.46"/>
    </reaction>
</comment>
<gene>
    <name evidence="9" type="primary">rfbB</name>
    <name evidence="9" type="ORF">ACFQ1Q_04935</name>
</gene>
<dbReference type="CDD" id="cd05246">
    <property type="entry name" value="dTDP_GD_SDR_e"/>
    <property type="match status" value="1"/>
</dbReference>
<evidence type="ECO:0000313" key="9">
    <source>
        <dbReference type="EMBL" id="MFD1062583.1"/>
    </source>
</evidence>
<name>A0ABW3N4G9_9FLAO</name>
<keyword evidence="6 7" id="KW-0456">Lyase</keyword>
<evidence type="ECO:0000256" key="4">
    <source>
        <dbReference type="ARBA" id="ARBA00011990"/>
    </source>
</evidence>
<dbReference type="PANTHER" id="PTHR43000">
    <property type="entry name" value="DTDP-D-GLUCOSE 4,6-DEHYDRATASE-RELATED"/>
    <property type="match status" value="1"/>
</dbReference>
<dbReference type="NCBIfam" id="TIGR01181">
    <property type="entry name" value="dTDP_gluc_dehyt"/>
    <property type="match status" value="1"/>
</dbReference>
<comment type="similarity">
    <text evidence="3 7">Belongs to the NAD(P)-dependent epimerase/dehydratase family. dTDP-glucose dehydratase subfamily.</text>
</comment>
<protein>
    <recommendedName>
        <fullName evidence="4 7">dTDP-glucose 4,6-dehydratase</fullName>
        <ecNumber evidence="4 7">4.2.1.46</ecNumber>
    </recommendedName>
</protein>
<dbReference type="Gene3D" id="3.40.50.720">
    <property type="entry name" value="NAD(P)-binding Rossmann-like Domain"/>
    <property type="match status" value="1"/>
</dbReference>
<dbReference type="Pfam" id="PF16363">
    <property type="entry name" value="GDP_Man_Dehyd"/>
    <property type="match status" value="1"/>
</dbReference>
<proteinExistence type="inferred from homology"/>
<dbReference type="Gene3D" id="3.90.25.10">
    <property type="entry name" value="UDP-galactose 4-epimerase, domain 1"/>
    <property type="match status" value="1"/>
</dbReference>
<dbReference type="InterPro" id="IPR016040">
    <property type="entry name" value="NAD(P)-bd_dom"/>
</dbReference>